<feature type="transmembrane region" description="Helical" evidence="1">
    <location>
        <begin position="12"/>
        <end position="33"/>
    </location>
</feature>
<sequence>MRGNHVPPVPVYFEIVVVASRLVIWTISVLLAVAGTKKDGPCSCASHNNTTTDARQKYNSPMPVNEHKTLVIVTLDRKFSGSLFLNR</sequence>
<reference evidence="2" key="1">
    <citation type="submission" date="2020-11" db="EMBL/GenBank/DDBJ databases">
        <authorList>
            <consortium name="DOE Joint Genome Institute"/>
            <person name="Ahrendt S."/>
            <person name="Riley R."/>
            <person name="Andreopoulos W."/>
            <person name="Labutti K."/>
            <person name="Pangilinan J."/>
            <person name="Ruiz-Duenas F.J."/>
            <person name="Barrasa J.M."/>
            <person name="Sanchez-Garcia M."/>
            <person name="Camarero S."/>
            <person name="Miyauchi S."/>
            <person name="Serrano A."/>
            <person name="Linde D."/>
            <person name="Babiker R."/>
            <person name="Drula E."/>
            <person name="Ayuso-Fernandez I."/>
            <person name="Pacheco R."/>
            <person name="Padilla G."/>
            <person name="Ferreira P."/>
            <person name="Barriuso J."/>
            <person name="Kellner H."/>
            <person name="Castanera R."/>
            <person name="Alfaro M."/>
            <person name="Ramirez L."/>
            <person name="Pisabarro A.G."/>
            <person name="Kuo A."/>
            <person name="Tritt A."/>
            <person name="Lipzen A."/>
            <person name="He G."/>
            <person name="Yan M."/>
            <person name="Ng V."/>
            <person name="Cullen D."/>
            <person name="Martin F."/>
            <person name="Rosso M.-N."/>
            <person name="Henrissat B."/>
            <person name="Hibbett D."/>
            <person name="Martinez A.T."/>
            <person name="Grigoriev I.V."/>
        </authorList>
    </citation>
    <scope>NUCLEOTIDE SEQUENCE</scope>
    <source>
        <strain evidence="2">ATCC 90797</strain>
    </source>
</reference>
<gene>
    <name evidence="2" type="ORF">BDN71DRAFT_351975</name>
</gene>
<keyword evidence="1" id="KW-0472">Membrane</keyword>
<dbReference type="Proteomes" id="UP000807025">
    <property type="component" value="Unassembled WGS sequence"/>
</dbReference>
<evidence type="ECO:0000313" key="3">
    <source>
        <dbReference type="Proteomes" id="UP000807025"/>
    </source>
</evidence>
<dbReference type="EMBL" id="MU154536">
    <property type="protein sequence ID" value="KAF9498694.1"/>
    <property type="molecule type" value="Genomic_DNA"/>
</dbReference>
<keyword evidence="1" id="KW-0812">Transmembrane</keyword>
<name>A0A9P6A313_PLEER</name>
<keyword evidence="1" id="KW-1133">Transmembrane helix</keyword>
<evidence type="ECO:0000313" key="2">
    <source>
        <dbReference type="EMBL" id="KAF9498694.1"/>
    </source>
</evidence>
<evidence type="ECO:0000256" key="1">
    <source>
        <dbReference type="SAM" id="Phobius"/>
    </source>
</evidence>
<keyword evidence="3" id="KW-1185">Reference proteome</keyword>
<organism evidence="2 3">
    <name type="scientific">Pleurotus eryngii</name>
    <name type="common">Boletus of the steppes</name>
    <dbReference type="NCBI Taxonomy" id="5323"/>
    <lineage>
        <taxon>Eukaryota</taxon>
        <taxon>Fungi</taxon>
        <taxon>Dikarya</taxon>
        <taxon>Basidiomycota</taxon>
        <taxon>Agaricomycotina</taxon>
        <taxon>Agaricomycetes</taxon>
        <taxon>Agaricomycetidae</taxon>
        <taxon>Agaricales</taxon>
        <taxon>Pleurotineae</taxon>
        <taxon>Pleurotaceae</taxon>
        <taxon>Pleurotus</taxon>
    </lineage>
</organism>
<comment type="caution">
    <text evidence="2">The sequence shown here is derived from an EMBL/GenBank/DDBJ whole genome shotgun (WGS) entry which is preliminary data.</text>
</comment>
<protein>
    <submittedName>
        <fullName evidence="2">Uncharacterized protein</fullName>
    </submittedName>
</protein>
<proteinExistence type="predicted"/>
<accession>A0A9P6A313</accession>
<dbReference type="AlphaFoldDB" id="A0A9P6A313"/>